<sequence length="271" mass="28797">MSTTSTVFTDGAELTYDIEGTGPLLLLVAGGNGESMRFAPLSAHLANRYTVIKYDRRANGRSGGDKTAEMSMAQAGRDAAAIIEAAGRGKAFVFGNSAGANIALQLTQAHPQLVRGAVIHEPPVSDFLPEPDASKWRAFFDNVYAVFLAEGAGPAMRLFATTMVGFERNVLAAPGDQAGGDHERFLAHEFRHINSFLPDLTALRNGAVPLAMAVGRASTGAFYAQTAHELAKQLPCPCAQVVGNHLGYAFEAEQFANDLDLILKGFPRASE</sequence>
<dbReference type="EMBL" id="PHHE01000001">
    <property type="protein sequence ID" value="PKA68163.1"/>
    <property type="molecule type" value="Genomic_DNA"/>
</dbReference>
<name>A0ABX4PTG9_9PSED</name>
<proteinExistence type="predicted"/>
<protein>
    <submittedName>
        <fullName evidence="2">Alpha/beta hydrolase family protein</fullName>
    </submittedName>
</protein>
<keyword evidence="3" id="KW-1185">Reference proteome</keyword>
<evidence type="ECO:0000313" key="3">
    <source>
        <dbReference type="Proteomes" id="UP000232455"/>
    </source>
</evidence>
<accession>A0ABX4PTG9</accession>
<evidence type="ECO:0000259" key="1">
    <source>
        <dbReference type="Pfam" id="PF00561"/>
    </source>
</evidence>
<dbReference type="Gene3D" id="3.40.50.1820">
    <property type="entry name" value="alpha/beta hydrolase"/>
    <property type="match status" value="1"/>
</dbReference>
<organism evidence="2 3">
    <name type="scientific">Pseudomonas baetica</name>
    <dbReference type="NCBI Taxonomy" id="674054"/>
    <lineage>
        <taxon>Bacteria</taxon>
        <taxon>Pseudomonadati</taxon>
        <taxon>Pseudomonadota</taxon>
        <taxon>Gammaproteobacteria</taxon>
        <taxon>Pseudomonadales</taxon>
        <taxon>Pseudomonadaceae</taxon>
        <taxon>Pseudomonas</taxon>
    </lineage>
</organism>
<dbReference type="PANTHER" id="PTHR43433">
    <property type="entry name" value="HYDROLASE, ALPHA/BETA FOLD FAMILY PROTEIN"/>
    <property type="match status" value="1"/>
</dbReference>
<dbReference type="RefSeq" id="WP_202864020.1">
    <property type="nucleotide sequence ID" value="NZ_PHHE01000001.1"/>
</dbReference>
<dbReference type="Pfam" id="PF00561">
    <property type="entry name" value="Abhydrolase_1"/>
    <property type="match status" value="1"/>
</dbReference>
<dbReference type="GO" id="GO:0016787">
    <property type="term" value="F:hydrolase activity"/>
    <property type="evidence" value="ECO:0007669"/>
    <property type="project" value="UniProtKB-KW"/>
</dbReference>
<dbReference type="InterPro" id="IPR000073">
    <property type="entry name" value="AB_hydrolase_1"/>
</dbReference>
<dbReference type="PANTHER" id="PTHR43433:SF5">
    <property type="entry name" value="AB HYDROLASE-1 DOMAIN-CONTAINING PROTEIN"/>
    <property type="match status" value="1"/>
</dbReference>
<feature type="domain" description="AB hydrolase-1" evidence="1">
    <location>
        <begin position="23"/>
        <end position="168"/>
    </location>
</feature>
<comment type="caution">
    <text evidence="2">The sequence shown here is derived from an EMBL/GenBank/DDBJ whole genome shotgun (WGS) entry which is preliminary data.</text>
</comment>
<keyword evidence="2" id="KW-0378">Hydrolase</keyword>
<dbReference type="InterPro" id="IPR050471">
    <property type="entry name" value="AB_hydrolase"/>
</dbReference>
<gene>
    <name evidence="2" type="ORF">ATI02_0908</name>
</gene>
<dbReference type="Proteomes" id="UP000232455">
    <property type="component" value="Unassembled WGS sequence"/>
</dbReference>
<reference evidence="2 3" key="1">
    <citation type="submission" date="2017-11" db="EMBL/GenBank/DDBJ databases">
        <title>Genome sequencing of a diverse group of Pseudomonas species.</title>
        <authorList>
            <person name="Loper J."/>
        </authorList>
    </citation>
    <scope>NUCLEOTIDE SEQUENCE [LARGE SCALE GENOMIC DNA]</scope>
    <source>
        <strain evidence="2 3">LMG 25716</strain>
    </source>
</reference>
<dbReference type="SUPFAM" id="SSF53474">
    <property type="entry name" value="alpha/beta-Hydrolases"/>
    <property type="match status" value="1"/>
</dbReference>
<dbReference type="InterPro" id="IPR029058">
    <property type="entry name" value="AB_hydrolase_fold"/>
</dbReference>
<evidence type="ECO:0000313" key="2">
    <source>
        <dbReference type="EMBL" id="PKA68163.1"/>
    </source>
</evidence>